<dbReference type="PROSITE" id="PS50969">
    <property type="entry name" value="FCP1"/>
    <property type="match status" value="1"/>
</dbReference>
<dbReference type="InterPro" id="IPR023214">
    <property type="entry name" value="HAD_sf"/>
</dbReference>
<dbReference type="Pfam" id="PF03031">
    <property type="entry name" value="NIF"/>
    <property type="match status" value="1"/>
</dbReference>
<dbReference type="VEuPathDB" id="ToxoDB:CSUI_005131"/>
<name>A0A2C6KUV1_9APIC</name>
<comment type="caution">
    <text evidence="3">The sequence shown here is derived from an EMBL/GenBank/DDBJ whole genome shotgun (WGS) entry which is preliminary data.</text>
</comment>
<feature type="compositionally biased region" description="Low complexity" evidence="1">
    <location>
        <begin position="266"/>
        <end position="306"/>
    </location>
</feature>
<dbReference type="SUPFAM" id="SSF56784">
    <property type="entry name" value="HAD-like"/>
    <property type="match status" value="1"/>
</dbReference>
<dbReference type="GeneID" id="94428521"/>
<feature type="domain" description="FCP1 homology" evidence="2">
    <location>
        <begin position="528"/>
        <end position="675"/>
    </location>
</feature>
<feature type="region of interest" description="Disordered" evidence="1">
    <location>
        <begin position="183"/>
        <end position="211"/>
    </location>
</feature>
<gene>
    <name evidence="3" type="ORF">CSUI_005131</name>
</gene>
<accession>A0A2C6KUV1</accession>
<feature type="region of interest" description="Disordered" evidence="1">
    <location>
        <begin position="242"/>
        <end position="261"/>
    </location>
</feature>
<dbReference type="InterPro" id="IPR050365">
    <property type="entry name" value="TIM50"/>
</dbReference>
<feature type="region of interest" description="Disordered" evidence="1">
    <location>
        <begin position="721"/>
        <end position="746"/>
    </location>
</feature>
<feature type="compositionally biased region" description="Low complexity" evidence="1">
    <location>
        <begin position="725"/>
        <end position="739"/>
    </location>
</feature>
<dbReference type="RefSeq" id="XP_067922722.1">
    <property type="nucleotide sequence ID" value="XM_068065310.1"/>
</dbReference>
<evidence type="ECO:0000313" key="3">
    <source>
        <dbReference type="EMBL" id="PHJ21037.1"/>
    </source>
</evidence>
<feature type="compositionally biased region" description="Basic and acidic residues" evidence="1">
    <location>
        <begin position="309"/>
        <end position="348"/>
    </location>
</feature>
<organism evidence="3 4">
    <name type="scientific">Cystoisospora suis</name>
    <dbReference type="NCBI Taxonomy" id="483139"/>
    <lineage>
        <taxon>Eukaryota</taxon>
        <taxon>Sar</taxon>
        <taxon>Alveolata</taxon>
        <taxon>Apicomplexa</taxon>
        <taxon>Conoidasida</taxon>
        <taxon>Coccidia</taxon>
        <taxon>Eucoccidiorida</taxon>
        <taxon>Eimeriorina</taxon>
        <taxon>Sarcocystidae</taxon>
        <taxon>Cystoisospora</taxon>
    </lineage>
</organism>
<dbReference type="Gene3D" id="3.40.50.1000">
    <property type="entry name" value="HAD superfamily/HAD-like"/>
    <property type="match status" value="1"/>
</dbReference>
<protein>
    <submittedName>
        <fullName evidence="3">Nli interacting factor family</fullName>
    </submittedName>
</protein>
<dbReference type="InterPro" id="IPR036412">
    <property type="entry name" value="HAD-like_sf"/>
</dbReference>
<keyword evidence="4" id="KW-1185">Reference proteome</keyword>
<sequence>MVVFFNSSSFSPFKRVERDSRFLVCRWFLFSRASHASSNLRFFSSTLSSSSSPRGKVVFHPLSLEQNTLLGLSSSTSSSHRDTGAISFHSSFVKRGLRIQGHNSSLLKKQTQPRSSSLLSSTLAFSPSSNSHISGSFEGSEFSLPENHLVHVCETSSLYPSISTSSSSSGLPTGDILRRQSFERREGEREEAKHSSYQQHHTSSSSSSSRHFSSLYSLPFFSLLGGTNALSVSSVHQAALKGSEGEENSVQEPKHPGSTLRISSRSFATASSSHPVRSTSSLSSSSSNEDISSLSSLHASSPEGSLDLTQKKEEKEGLSKINEEFRGKREGEEREKENGVKEDGERARSIQHARIVNNPNDSRAQGGQGKDTREREDAEPLLGSSSSVSSSASSSPSTTDLSDEVKKNEETSSSEEKKKKEECKEKSSPEGSQASHYEGSSSQNGEKVFTLFTVAILFSGLAYEGLRILRLANLDNKSFQEVVYDEFRRLDEKMSVWNEKLHIFLDQKLGTKSADKEPLLPDLSELNAPDLMPTLVLNFDNVLACITYDPVRGYKVRKRPGVDAFLSTLSNFYELVLWSDHPFPYIEDLLRTRLEWPVSFTLHQDNMDRRGSTRYRDLARLGRRLDRVLYIDTDGSNLPFSQKENFIKVSPFHGEAEEMLNDRTLSELTDLLISAAISAGDVRDIVRRYGGGEEEGVGRRFLSEKLEAGKKADQRRSIGRVFGFSSSGSSPATGTPSSSKQRWERM</sequence>
<feature type="compositionally biased region" description="Basic and acidic residues" evidence="1">
    <location>
        <begin position="183"/>
        <end position="194"/>
    </location>
</feature>
<dbReference type="AlphaFoldDB" id="A0A2C6KUV1"/>
<reference evidence="3 4" key="1">
    <citation type="journal article" date="2017" name="Int. J. Parasitol.">
        <title>The genome of the protozoan parasite Cystoisospora suis and a reverse vaccinology approach to identify vaccine candidates.</title>
        <authorList>
            <person name="Palmieri N."/>
            <person name="Shrestha A."/>
            <person name="Ruttkowski B."/>
            <person name="Beck T."/>
            <person name="Vogl C."/>
            <person name="Tomley F."/>
            <person name="Blake D.P."/>
            <person name="Joachim A."/>
        </authorList>
    </citation>
    <scope>NUCLEOTIDE SEQUENCE [LARGE SCALE GENOMIC DNA]</scope>
    <source>
        <strain evidence="3 4">Wien I</strain>
    </source>
</reference>
<feature type="compositionally biased region" description="Low complexity" evidence="1">
    <location>
        <begin position="195"/>
        <end position="211"/>
    </location>
</feature>
<evidence type="ECO:0000256" key="1">
    <source>
        <dbReference type="SAM" id="MobiDB-lite"/>
    </source>
</evidence>
<dbReference type="InterPro" id="IPR004274">
    <property type="entry name" value="FCP1_dom"/>
</dbReference>
<dbReference type="Proteomes" id="UP000221165">
    <property type="component" value="Unassembled WGS sequence"/>
</dbReference>
<feature type="compositionally biased region" description="Low complexity" evidence="1">
    <location>
        <begin position="384"/>
        <end position="397"/>
    </location>
</feature>
<dbReference type="SMART" id="SM00577">
    <property type="entry name" value="CPDc"/>
    <property type="match status" value="1"/>
</dbReference>
<feature type="compositionally biased region" description="Polar residues" evidence="1">
    <location>
        <begin position="433"/>
        <end position="442"/>
    </location>
</feature>
<dbReference type="PANTHER" id="PTHR12210">
    <property type="entry name" value="DULLARD PROTEIN PHOSPHATASE"/>
    <property type="match status" value="1"/>
</dbReference>
<feature type="compositionally biased region" description="Basic and acidic residues" evidence="1">
    <location>
        <begin position="403"/>
        <end position="428"/>
    </location>
</feature>
<dbReference type="EMBL" id="MIGC01002468">
    <property type="protein sequence ID" value="PHJ21037.1"/>
    <property type="molecule type" value="Genomic_DNA"/>
</dbReference>
<evidence type="ECO:0000259" key="2">
    <source>
        <dbReference type="PROSITE" id="PS50969"/>
    </source>
</evidence>
<feature type="region of interest" description="Disordered" evidence="1">
    <location>
        <begin position="266"/>
        <end position="442"/>
    </location>
</feature>
<evidence type="ECO:0000313" key="4">
    <source>
        <dbReference type="Proteomes" id="UP000221165"/>
    </source>
</evidence>
<dbReference type="OrthoDB" id="445750at2759"/>
<proteinExistence type="predicted"/>